<dbReference type="AlphaFoldDB" id="A0A2P6NPG2"/>
<keyword evidence="2" id="KW-1185">Reference proteome</keyword>
<proteinExistence type="predicted"/>
<sequence length="265" mass="28434">MVKKETTTNNAATNSNVRLQREICKFSCSTAVLISHAKLPRNACKEKSLGEANPHNSQQKEKSLVAFFILCLTVAQSTDVWITNTYANKDCTGDINMIKAEVISSGCQTVTSVGPDGKETTTSTQTTYSSASRIYKTYTSSDCSGDATTKEMKSGCDGMEVEQYLSTNQTWARAPTADASVSLQYFGADCKSSPATTTIRFNFPCNKESKGFGTCNNIPTQIVPKISLASFCGDKAVFPSSNYGSGAGHATVMMALMGFLLVLTI</sequence>
<name>A0A2P6NPG2_9EUKA</name>
<gene>
    <name evidence="1" type="ORF">PROFUN_06117</name>
</gene>
<dbReference type="EMBL" id="MDYQ01000038">
    <property type="protein sequence ID" value="PRP85843.1"/>
    <property type="molecule type" value="Genomic_DNA"/>
</dbReference>
<accession>A0A2P6NPG2</accession>
<dbReference type="Proteomes" id="UP000241769">
    <property type="component" value="Unassembled WGS sequence"/>
</dbReference>
<organism evidence="1 2">
    <name type="scientific">Planoprotostelium fungivorum</name>
    <dbReference type="NCBI Taxonomy" id="1890364"/>
    <lineage>
        <taxon>Eukaryota</taxon>
        <taxon>Amoebozoa</taxon>
        <taxon>Evosea</taxon>
        <taxon>Variosea</taxon>
        <taxon>Cavosteliida</taxon>
        <taxon>Cavosteliaceae</taxon>
        <taxon>Planoprotostelium</taxon>
    </lineage>
</organism>
<comment type="caution">
    <text evidence="1">The sequence shown here is derived from an EMBL/GenBank/DDBJ whole genome shotgun (WGS) entry which is preliminary data.</text>
</comment>
<dbReference type="PROSITE" id="PS50270">
    <property type="entry name" value="NGF_2"/>
    <property type="match status" value="1"/>
</dbReference>
<protein>
    <submittedName>
        <fullName evidence="1">Uncharacterized protein</fullName>
    </submittedName>
</protein>
<evidence type="ECO:0000313" key="1">
    <source>
        <dbReference type="EMBL" id="PRP85843.1"/>
    </source>
</evidence>
<evidence type="ECO:0000313" key="2">
    <source>
        <dbReference type="Proteomes" id="UP000241769"/>
    </source>
</evidence>
<dbReference type="InParanoid" id="A0A2P6NPG2"/>
<reference evidence="1 2" key="1">
    <citation type="journal article" date="2018" name="Genome Biol. Evol.">
        <title>Multiple Roots of Fruiting Body Formation in Amoebozoa.</title>
        <authorList>
            <person name="Hillmann F."/>
            <person name="Forbes G."/>
            <person name="Novohradska S."/>
            <person name="Ferling I."/>
            <person name="Riege K."/>
            <person name="Groth M."/>
            <person name="Westermann M."/>
            <person name="Marz M."/>
            <person name="Spaller T."/>
            <person name="Winckler T."/>
            <person name="Schaap P."/>
            <person name="Glockner G."/>
        </authorList>
    </citation>
    <scope>NUCLEOTIDE SEQUENCE [LARGE SCALE GENOMIC DNA]</scope>
    <source>
        <strain evidence="1 2">Jena</strain>
    </source>
</reference>